<dbReference type="SUPFAM" id="SSF51905">
    <property type="entry name" value="FAD/NAD(P)-binding domain"/>
    <property type="match status" value="1"/>
</dbReference>
<dbReference type="InterPro" id="IPR036188">
    <property type="entry name" value="FAD/NAD-bd_sf"/>
</dbReference>
<evidence type="ECO:0000256" key="2">
    <source>
        <dbReference type="ARBA" id="ARBA00022630"/>
    </source>
</evidence>
<proteinExistence type="inferred from homology"/>
<evidence type="ECO:0000256" key="1">
    <source>
        <dbReference type="ARBA" id="ARBA00001974"/>
    </source>
</evidence>
<comment type="cofactor">
    <cofactor evidence="1">
        <name>FAD</name>
        <dbReference type="ChEBI" id="CHEBI:57692"/>
    </cofactor>
</comment>
<dbReference type="Proteomes" id="UP000320209">
    <property type="component" value="Unassembled WGS sequence"/>
</dbReference>
<dbReference type="Gene3D" id="3.30.9.10">
    <property type="entry name" value="D-Amino Acid Oxidase, subunit A, domain 2"/>
    <property type="match status" value="1"/>
</dbReference>
<evidence type="ECO:0000313" key="7">
    <source>
        <dbReference type="EMBL" id="TQL68226.1"/>
    </source>
</evidence>
<comment type="caution">
    <text evidence="7">The sequence shown here is derived from an EMBL/GenBank/DDBJ whole genome shotgun (WGS) entry which is preliminary data.</text>
</comment>
<keyword evidence="4" id="KW-0560">Oxidoreductase</keyword>
<dbReference type="AlphaFoldDB" id="A0A543A6X4"/>
<organism evidence="7 8">
    <name type="scientific">Nocardioides albertanoniae</name>
    <dbReference type="NCBI Taxonomy" id="1175486"/>
    <lineage>
        <taxon>Bacteria</taxon>
        <taxon>Bacillati</taxon>
        <taxon>Actinomycetota</taxon>
        <taxon>Actinomycetes</taxon>
        <taxon>Propionibacteriales</taxon>
        <taxon>Nocardioidaceae</taxon>
        <taxon>Nocardioides</taxon>
    </lineage>
</organism>
<evidence type="ECO:0000313" key="8">
    <source>
        <dbReference type="Proteomes" id="UP000320209"/>
    </source>
</evidence>
<accession>A0A543A6X4</accession>
<dbReference type="Gene3D" id="3.50.50.60">
    <property type="entry name" value="FAD/NAD(P)-binding domain"/>
    <property type="match status" value="1"/>
</dbReference>
<comment type="similarity">
    <text evidence="5">Belongs to the L2HGDH family.</text>
</comment>
<dbReference type="GO" id="GO:0047545">
    <property type="term" value="F:(S)-2-hydroxyglutarate dehydrogenase activity"/>
    <property type="evidence" value="ECO:0007669"/>
    <property type="project" value="TreeGrafter"/>
</dbReference>
<evidence type="ECO:0000256" key="4">
    <source>
        <dbReference type="ARBA" id="ARBA00023002"/>
    </source>
</evidence>
<dbReference type="PANTHER" id="PTHR43104">
    <property type="entry name" value="L-2-HYDROXYGLUTARATE DEHYDROGENASE, MITOCHONDRIAL"/>
    <property type="match status" value="1"/>
</dbReference>
<dbReference type="GO" id="GO:0005737">
    <property type="term" value="C:cytoplasm"/>
    <property type="evidence" value="ECO:0007669"/>
    <property type="project" value="TreeGrafter"/>
</dbReference>
<keyword evidence="8" id="KW-1185">Reference proteome</keyword>
<keyword evidence="2" id="KW-0285">Flavoprotein</keyword>
<evidence type="ECO:0000256" key="5">
    <source>
        <dbReference type="ARBA" id="ARBA00037941"/>
    </source>
</evidence>
<sequence length="394" mass="41970">MATTGVIGGGILGLAVAREVLLRRPDDTVMVFERETSLGAHQTGHNSGVVHAGIYYKPGSLKARLCTRGRDLLKELAAEHRVPLEECGKLVVAVDEAEMGRFDALEKTAAANGVPGLRRVGPGEIQEIEPYAAGLAALHSPKTAITDYVAIAEALGRSITGAGGEVRLGAEVTGIRRASGGVEVETPADRTRVDHLVVCGGLESDRLGEMTGGPKAPRIIPFRGEYMQVSASKQDLVNGMVYPVPDPRYPFLGVHFTRRVGGGLEVGPNAFLALSRERYGRASLTPHDLADTLAWPGFWRFAAEHWRTGIAEARGVLSKQAYMRAAQRYVPEIGAADVVRAGLGIRAQAVERDGSLVDDFVIHHAEAITSVRNAPSPAATSSLAIAEYVADRMS</sequence>
<dbReference type="PANTHER" id="PTHR43104:SF2">
    <property type="entry name" value="L-2-HYDROXYGLUTARATE DEHYDROGENASE, MITOCHONDRIAL"/>
    <property type="match status" value="1"/>
</dbReference>
<dbReference type="InterPro" id="IPR006076">
    <property type="entry name" value="FAD-dep_OxRdtase"/>
</dbReference>
<dbReference type="NCBIfam" id="NF008726">
    <property type="entry name" value="PRK11728.1"/>
    <property type="match status" value="1"/>
</dbReference>
<evidence type="ECO:0000256" key="3">
    <source>
        <dbReference type="ARBA" id="ARBA00022827"/>
    </source>
</evidence>
<protein>
    <submittedName>
        <fullName evidence="7">L-2-hydroxyglutarate oxidase LhgO</fullName>
    </submittedName>
</protein>
<dbReference type="Pfam" id="PF01266">
    <property type="entry name" value="DAO"/>
    <property type="match status" value="1"/>
</dbReference>
<feature type="domain" description="FAD dependent oxidoreductase" evidence="6">
    <location>
        <begin position="6"/>
        <end position="392"/>
    </location>
</feature>
<evidence type="ECO:0000259" key="6">
    <source>
        <dbReference type="Pfam" id="PF01266"/>
    </source>
</evidence>
<reference evidence="7 8" key="1">
    <citation type="submission" date="2019-06" db="EMBL/GenBank/DDBJ databases">
        <title>Sequencing the genomes of 1000 actinobacteria strains.</title>
        <authorList>
            <person name="Klenk H.-P."/>
        </authorList>
    </citation>
    <scope>NUCLEOTIDE SEQUENCE [LARGE SCALE GENOMIC DNA]</scope>
    <source>
        <strain evidence="7 8">DSM 25218</strain>
    </source>
</reference>
<gene>
    <name evidence="7" type="ORF">FB381_2115</name>
</gene>
<dbReference type="RefSeq" id="WP_141780250.1">
    <property type="nucleotide sequence ID" value="NZ_VFOV01000001.1"/>
</dbReference>
<keyword evidence="3" id="KW-0274">FAD</keyword>
<name>A0A543A6X4_9ACTN</name>
<dbReference type="EMBL" id="VFOV01000001">
    <property type="protein sequence ID" value="TQL68226.1"/>
    <property type="molecule type" value="Genomic_DNA"/>
</dbReference>
<dbReference type="OrthoDB" id="9801699at2"/>